<accession>A0A3B6B776</accession>
<dbReference type="OrthoDB" id="696940at2759"/>
<proteinExistence type="predicted"/>
<dbReference type="Gramene" id="TraesWEE_scaffold_012911_01G000500.1">
    <property type="protein sequence ID" value="TraesWEE_scaffold_012911_01G000500.1"/>
    <property type="gene ID" value="TraesWEE_scaffold_012911_01G000500"/>
</dbReference>
<reference evidence="1" key="1">
    <citation type="submission" date="2018-08" db="EMBL/GenBank/DDBJ databases">
        <authorList>
            <person name="Rossello M."/>
        </authorList>
    </citation>
    <scope>NUCLEOTIDE SEQUENCE [LARGE SCALE GENOMIC DNA]</scope>
    <source>
        <strain evidence="1">cv. Chinese Spring</strain>
    </source>
</reference>
<dbReference type="Gramene" id="TraesCS2A02G489200.1">
    <property type="protein sequence ID" value="TraesCS2A02G489200.1.cds1"/>
    <property type="gene ID" value="TraesCS2A02G489200"/>
</dbReference>
<evidence type="ECO:0000313" key="1">
    <source>
        <dbReference type="EnsemblPlants" id="TraesCS2A02G489200.1.cds1"/>
    </source>
</evidence>
<dbReference type="Gramene" id="TraesCLE_scaffold_008944_01G000500.1">
    <property type="protein sequence ID" value="TraesCLE_scaffold_008944_01G000500.1"/>
    <property type="gene ID" value="TraesCLE_scaffold_008944_01G000500"/>
</dbReference>
<dbReference type="Proteomes" id="UP000019116">
    <property type="component" value="Chromosome 2A"/>
</dbReference>
<evidence type="ECO:0008006" key="3">
    <source>
        <dbReference type="Google" id="ProtNLM"/>
    </source>
</evidence>
<dbReference type="STRING" id="4565.A0A3B6B776"/>
<dbReference type="PANTHER" id="PTHR31900:SF30">
    <property type="entry name" value="SUPERFAMILY PROTEIN, PUTATIVE-RELATED"/>
    <property type="match status" value="1"/>
</dbReference>
<reference evidence="1" key="2">
    <citation type="submission" date="2018-10" db="UniProtKB">
        <authorList>
            <consortium name="EnsemblPlants"/>
        </authorList>
    </citation>
    <scope>IDENTIFICATION</scope>
</reference>
<protein>
    <recommendedName>
        <fullName evidence="3">FBD domain-containing protein</fullName>
    </recommendedName>
</protein>
<dbReference type="EnsemblPlants" id="TraesCS2A02G489200.1">
    <property type="protein sequence ID" value="TraesCS2A02G489200.1.cds1"/>
    <property type="gene ID" value="TraesCS2A02G489200"/>
</dbReference>
<keyword evidence="2" id="KW-1185">Reference proteome</keyword>
<evidence type="ECO:0000313" key="2">
    <source>
        <dbReference type="Proteomes" id="UP000019116"/>
    </source>
</evidence>
<organism evidence="1">
    <name type="scientific">Triticum aestivum</name>
    <name type="common">Wheat</name>
    <dbReference type="NCBI Taxonomy" id="4565"/>
    <lineage>
        <taxon>Eukaryota</taxon>
        <taxon>Viridiplantae</taxon>
        <taxon>Streptophyta</taxon>
        <taxon>Embryophyta</taxon>
        <taxon>Tracheophyta</taxon>
        <taxon>Spermatophyta</taxon>
        <taxon>Magnoliopsida</taxon>
        <taxon>Liliopsida</taxon>
        <taxon>Poales</taxon>
        <taxon>Poaceae</taxon>
        <taxon>BOP clade</taxon>
        <taxon>Pooideae</taxon>
        <taxon>Triticodae</taxon>
        <taxon>Triticeae</taxon>
        <taxon>Triticinae</taxon>
        <taxon>Triticum</taxon>
    </lineage>
</organism>
<name>A0A3B6B776_WHEAT</name>
<dbReference type="Gramene" id="TraesROB_scaffold_066682_01G000100.1">
    <property type="protein sequence ID" value="TraesROB_scaffold_066682_01G000100.1"/>
    <property type="gene ID" value="TraesROB_scaffold_066682_01G000100"/>
</dbReference>
<dbReference type="InterPro" id="IPR050232">
    <property type="entry name" value="FBL13/AtMIF1-like"/>
</dbReference>
<dbReference type="PANTHER" id="PTHR31900">
    <property type="entry name" value="F-BOX/RNI SUPERFAMILY PROTEIN-RELATED"/>
    <property type="match status" value="1"/>
</dbReference>
<sequence length="187" mass="21553">MEKISYAKYLHLHNRSLESRFFLGFPSFSSLTRLVLQGPLDSCGIVVSVGRILEQTPNLEILSLCMEERVKDTEDQYGTMGEEYEDDVVEKEMDAVSDDLFVAPDEFMVPDEASFSMPCLRHRVKEINMVHYVGDETQRMMARLLFRNALVLERMCVVLVKGTFELQSKLKNEIDSWVVADVEKIFL</sequence>
<dbReference type="OMA" id="AHHTIRT"/>
<dbReference type="Gramene" id="TraesCS2A03G1142200.1">
    <property type="protein sequence ID" value="TraesCS2A03G1142200.1.CDS1"/>
    <property type="gene ID" value="TraesCS2A03G1142200"/>
</dbReference>
<dbReference type="Gramene" id="TraesCAD_scaffold_023776_01G000100.1">
    <property type="protein sequence ID" value="TraesCAD_scaffold_023776_01G000100.1"/>
    <property type="gene ID" value="TraesCAD_scaffold_023776_01G000100"/>
</dbReference>
<dbReference type="AlphaFoldDB" id="A0A3B6B776"/>